<dbReference type="InterPro" id="IPR011042">
    <property type="entry name" value="6-blade_b-propeller_TolB-like"/>
</dbReference>
<dbReference type="Pfam" id="PF00058">
    <property type="entry name" value="Ldl_recept_b"/>
    <property type="match status" value="2"/>
</dbReference>
<feature type="disulfide bond" evidence="10">
    <location>
        <begin position="1014"/>
        <end position="1031"/>
    </location>
</feature>
<evidence type="ECO:0000256" key="1">
    <source>
        <dbReference type="ARBA" id="ARBA00004498"/>
    </source>
</evidence>
<feature type="repeat" description="LDL-receptor class B" evidence="11">
    <location>
        <begin position="1229"/>
        <end position="1272"/>
    </location>
</feature>
<feature type="disulfide bond" evidence="10">
    <location>
        <begin position="898"/>
        <end position="915"/>
    </location>
</feature>
<dbReference type="FunFam" id="2.120.10.30:FF:000241">
    <property type="entry name" value="Low-density lipoprotein receptor-related protein 6"/>
    <property type="match status" value="1"/>
</dbReference>
<dbReference type="WBParaSite" id="Pan_g5050.t1">
    <property type="protein sequence ID" value="Pan_g5050.t1"/>
    <property type="gene ID" value="Pan_g5050"/>
</dbReference>
<feature type="domain" description="EGF-like" evidence="14">
    <location>
        <begin position="888"/>
        <end position="929"/>
    </location>
</feature>
<dbReference type="GO" id="GO:0007160">
    <property type="term" value="P:cell-matrix adhesion"/>
    <property type="evidence" value="ECO:0007669"/>
    <property type="project" value="InterPro"/>
</dbReference>
<keyword evidence="8 10" id="KW-1015">Disulfide bond</keyword>
<reference evidence="18" key="2">
    <citation type="submission" date="2020-10" db="UniProtKB">
        <authorList>
            <consortium name="WormBaseParasite"/>
        </authorList>
    </citation>
    <scope>IDENTIFICATION</scope>
</reference>
<evidence type="ECO:0000256" key="5">
    <source>
        <dbReference type="ARBA" id="ARBA00022729"/>
    </source>
</evidence>
<feature type="region of interest" description="Disordered" evidence="12">
    <location>
        <begin position="852"/>
        <end position="882"/>
    </location>
</feature>
<feature type="disulfide bond" evidence="10">
    <location>
        <begin position="969"/>
        <end position="986"/>
    </location>
</feature>
<dbReference type="PANTHER" id="PTHR46513:SF13">
    <property type="entry name" value="EGF-LIKE DOMAIN-CONTAINING PROTEIN"/>
    <property type="match status" value="1"/>
</dbReference>
<feature type="domain" description="EGF-like" evidence="14">
    <location>
        <begin position="1002"/>
        <end position="1045"/>
    </location>
</feature>
<keyword evidence="17" id="KW-1185">Reference proteome</keyword>
<feature type="domain" description="NIDO" evidence="16">
    <location>
        <begin position="130"/>
        <end position="271"/>
    </location>
</feature>
<feature type="repeat" description="LDL-receptor class B" evidence="11">
    <location>
        <begin position="1273"/>
        <end position="1317"/>
    </location>
</feature>
<evidence type="ECO:0000259" key="14">
    <source>
        <dbReference type="PROSITE" id="PS50026"/>
    </source>
</evidence>
<evidence type="ECO:0000256" key="13">
    <source>
        <dbReference type="SAM" id="Phobius"/>
    </source>
</evidence>
<evidence type="ECO:0000256" key="6">
    <source>
        <dbReference type="ARBA" id="ARBA00022737"/>
    </source>
</evidence>
<protein>
    <submittedName>
        <fullName evidence="18">Nidogen</fullName>
    </submittedName>
</protein>
<dbReference type="PANTHER" id="PTHR46513">
    <property type="entry name" value="VITELLOGENIN RECEPTOR-LIKE PROTEIN-RELATED-RELATED"/>
    <property type="match status" value="1"/>
</dbReference>
<dbReference type="SUPFAM" id="SSF54511">
    <property type="entry name" value="GFP-like"/>
    <property type="match status" value="1"/>
</dbReference>
<dbReference type="Pfam" id="PF07474">
    <property type="entry name" value="G2F"/>
    <property type="match status" value="1"/>
</dbReference>
<dbReference type="GO" id="GO:0060070">
    <property type="term" value="P:canonical Wnt signaling pathway"/>
    <property type="evidence" value="ECO:0007669"/>
    <property type="project" value="TreeGrafter"/>
</dbReference>
<feature type="domain" description="Nidogen G2 beta-barrel" evidence="15">
    <location>
        <begin position="495"/>
        <end position="721"/>
    </location>
</feature>
<feature type="transmembrane region" description="Helical" evidence="13">
    <location>
        <begin position="45"/>
        <end position="68"/>
    </location>
</feature>
<dbReference type="SMART" id="SM00135">
    <property type="entry name" value="LY"/>
    <property type="match status" value="5"/>
</dbReference>
<evidence type="ECO:0000256" key="10">
    <source>
        <dbReference type="PROSITE-ProRule" id="PRU00076"/>
    </source>
</evidence>
<dbReference type="SMART" id="SM00539">
    <property type="entry name" value="NIDO"/>
    <property type="match status" value="1"/>
</dbReference>
<evidence type="ECO:0000259" key="16">
    <source>
        <dbReference type="PROSITE" id="PS51220"/>
    </source>
</evidence>
<dbReference type="InterPro" id="IPR006605">
    <property type="entry name" value="G2_nidogen/fibulin_G2F"/>
</dbReference>
<comment type="caution">
    <text evidence="10">Lacks conserved residue(s) required for the propagation of feature annotation.</text>
</comment>
<evidence type="ECO:0000256" key="3">
    <source>
        <dbReference type="ARBA" id="ARBA00022530"/>
    </source>
</evidence>
<keyword evidence="6" id="KW-0677">Repeat</keyword>
<feature type="compositionally biased region" description="Low complexity" evidence="12">
    <location>
        <begin position="430"/>
        <end position="439"/>
    </location>
</feature>
<dbReference type="Proteomes" id="UP000492821">
    <property type="component" value="Unassembled WGS sequence"/>
</dbReference>
<accession>A0A7E4W1P9</accession>
<evidence type="ECO:0000256" key="8">
    <source>
        <dbReference type="ARBA" id="ARBA00023157"/>
    </source>
</evidence>
<keyword evidence="3" id="KW-0272">Extracellular matrix</keyword>
<feature type="domain" description="EGF-like" evidence="14">
    <location>
        <begin position="1095"/>
        <end position="1136"/>
    </location>
</feature>
<evidence type="ECO:0000256" key="2">
    <source>
        <dbReference type="ARBA" id="ARBA00022525"/>
    </source>
</evidence>
<evidence type="ECO:0000256" key="4">
    <source>
        <dbReference type="ARBA" id="ARBA00022536"/>
    </source>
</evidence>
<dbReference type="InterPro" id="IPR009017">
    <property type="entry name" value="GFP"/>
</dbReference>
<evidence type="ECO:0000256" key="11">
    <source>
        <dbReference type="PROSITE-ProRule" id="PRU00461"/>
    </source>
</evidence>
<evidence type="ECO:0000313" key="17">
    <source>
        <dbReference type="Proteomes" id="UP000492821"/>
    </source>
</evidence>
<keyword evidence="2" id="KW-0964">Secreted</keyword>
<dbReference type="Gene3D" id="2.120.10.30">
    <property type="entry name" value="TolB, C-terminal domain"/>
    <property type="match status" value="1"/>
</dbReference>
<keyword evidence="13" id="KW-0472">Membrane</keyword>
<feature type="domain" description="EGF-like" evidence="14">
    <location>
        <begin position="959"/>
        <end position="1001"/>
    </location>
</feature>
<dbReference type="GO" id="GO:0042813">
    <property type="term" value="F:Wnt receptor activity"/>
    <property type="evidence" value="ECO:0007669"/>
    <property type="project" value="TreeGrafter"/>
</dbReference>
<dbReference type="InterPro" id="IPR000742">
    <property type="entry name" value="EGF"/>
</dbReference>
<dbReference type="InterPro" id="IPR050778">
    <property type="entry name" value="Cueball_EGF_LRP_Nidogen"/>
</dbReference>
<evidence type="ECO:0000256" key="7">
    <source>
        <dbReference type="ARBA" id="ARBA00022837"/>
    </source>
</evidence>
<keyword evidence="4 10" id="KW-0245">EGF-like domain</keyword>
<comment type="subcellular location">
    <subcellularLocation>
        <location evidence="1">Secreted</location>
        <location evidence="1">Extracellular space</location>
        <location evidence="1">Extracellular matrix</location>
    </subcellularLocation>
</comment>
<dbReference type="InterPro" id="IPR003886">
    <property type="entry name" value="NIDO_dom"/>
</dbReference>
<reference evidence="17" key="1">
    <citation type="journal article" date="2013" name="Genetics">
        <title>The draft genome and transcriptome of Panagrellus redivivus are shaped by the harsh demands of a free-living lifestyle.</title>
        <authorList>
            <person name="Srinivasan J."/>
            <person name="Dillman A.R."/>
            <person name="Macchietto M.G."/>
            <person name="Heikkinen L."/>
            <person name="Lakso M."/>
            <person name="Fracchia K.M."/>
            <person name="Antoshechkin I."/>
            <person name="Mortazavi A."/>
            <person name="Wong G."/>
            <person name="Sternberg P.W."/>
        </authorList>
    </citation>
    <scope>NUCLEOTIDE SEQUENCE [LARGE SCALE GENOMIC DNA]</scope>
    <source>
        <strain evidence="17">MT8872</strain>
    </source>
</reference>
<dbReference type="SMART" id="SM00181">
    <property type="entry name" value="EGF"/>
    <property type="match status" value="8"/>
</dbReference>
<proteinExistence type="predicted"/>
<evidence type="ECO:0000256" key="12">
    <source>
        <dbReference type="SAM" id="MobiDB-lite"/>
    </source>
</evidence>
<feature type="repeat" description="LDL-receptor class B" evidence="11">
    <location>
        <begin position="1186"/>
        <end position="1228"/>
    </location>
</feature>
<feature type="domain" description="EGF-like" evidence="14">
    <location>
        <begin position="1051"/>
        <end position="1094"/>
    </location>
</feature>
<dbReference type="PROSITE" id="PS51220">
    <property type="entry name" value="NIDO"/>
    <property type="match status" value="1"/>
</dbReference>
<feature type="region of interest" description="Disordered" evidence="12">
    <location>
        <begin position="710"/>
        <end position="736"/>
    </location>
</feature>
<dbReference type="GO" id="GO:0017147">
    <property type="term" value="F:Wnt-protein binding"/>
    <property type="evidence" value="ECO:0007669"/>
    <property type="project" value="TreeGrafter"/>
</dbReference>
<feature type="compositionally biased region" description="Low complexity" evidence="12">
    <location>
        <begin position="860"/>
        <end position="882"/>
    </location>
</feature>
<organism evidence="17 18">
    <name type="scientific">Panagrellus redivivus</name>
    <name type="common">Microworm</name>
    <dbReference type="NCBI Taxonomy" id="6233"/>
    <lineage>
        <taxon>Eukaryota</taxon>
        <taxon>Metazoa</taxon>
        <taxon>Ecdysozoa</taxon>
        <taxon>Nematoda</taxon>
        <taxon>Chromadorea</taxon>
        <taxon>Rhabditida</taxon>
        <taxon>Tylenchina</taxon>
        <taxon>Panagrolaimomorpha</taxon>
        <taxon>Panagrolaimoidea</taxon>
        <taxon>Panagrolaimidae</taxon>
        <taxon>Panagrellus</taxon>
    </lineage>
</organism>
<keyword evidence="7" id="KW-0106">Calcium</keyword>
<feature type="region of interest" description="Disordered" evidence="12">
    <location>
        <begin position="349"/>
        <end position="451"/>
    </location>
</feature>
<feature type="disulfide bond" evidence="10">
    <location>
        <begin position="1062"/>
        <end position="1079"/>
    </location>
</feature>
<dbReference type="InterPro" id="IPR000033">
    <property type="entry name" value="LDLR_classB_rpt"/>
</dbReference>
<dbReference type="Gene3D" id="2.10.25.10">
    <property type="entry name" value="Laminin"/>
    <property type="match status" value="7"/>
</dbReference>
<dbReference type="InterPro" id="IPR024731">
    <property type="entry name" value="NELL2-like_EGF"/>
</dbReference>
<sequence length="1444" mass="157877">MTAPFLAVLRASIIGQPALIPSFRDSWPGLINRLQLPSVAQMRSLVLSPLIGALLFVCGIAAGALLPYGEQAGDQLIPFSHTGSNAFALSVPVPYYEEPQSEVFISSKGAVSFGKALPSAVTDLESEAVNAIAVLYAAANNGLVYYRKEPKNSDTALRIAEKIRKTFPDVGNFEPKVVIVVTWDRLTTADAPGENAFQLVLLSDARTSYALLNFDRIEWTKANNQYAQSGFYFKDGRNQKNVNAGTDNVSDFVRLTNHDSQGSFLFRISGPFTVDPRDNAAPEDEYEYESAPDYDQDFAAGGNGDCPPNPFHGNCPVHCQEVSDDRHCKLCICPDREPSQRDVDNELGDEVALPDKPPIDESTLNVSPPEHPEVDLPKQPELNDVTNEELPPYQPPSNNIDIPQPPPNEEYLPEERGDEIPPPAPEQPYEPEQPQQPQPLGNPTRPVNGSCASVASSPIPACNRFAICQDFDTGFCCHCSAEFIGNGIDCIKANDPVRVLGTFEGAINGQPIEKADFHAFVQTKDGQQHTGVARVPLAIAPALLYLDSIGNIIGWLFATQGSENAYNGFDLTGGVLNRTVSIHLGDRYALLIKQDFLGRKADQDFITANVFVSGTLPEISPDGQIEYANFVDTYRRERPGFLRAYTEREITVRENGAERKLRVTVDQQIHYTECKHNAQDKSEVLKIRVSRASAQYDKDQNVVRFASQNAAIDPNDEPAGPAQRGPVAAGTPNQPGHAANVDQGVCATGTHLCTEQHMLCQPAEQSYRCICEDGFHPQNDESVILKFRCVPAPVHANVPAPVAAAETPIGPGFCTSHSECHQWGECVQAAGGKGGSCKCRGWYVGDGVTHCGPPEPEQPQVPQHPQHPQQPQQYQPQVPQHVDASPTVGTVCRAHSECSEHGNCVYSQSLGYYTCECVAPYKGDGIQCYADSDGSVVPQPIAPVQPYQPQEPIVRPPSATTECTDQRDCHTNAHCIKADASDRYFCECLDGFNGDGVRQCVPSDRCDPSTPNSCPAFSECTYGSIEQSYVCKCIQGYTGDGQVCIIQPPVVPNGCDRDPSQCHANAQCEFDLKLARYECRCKPGSTGDGYRSCVLDSGCFENRDICDRNAQCLPGESGRYVCNCNFGFHGNGLVCHPDTDQRPDTLLIGRGMSVIQRSTAREIMGRQLVVVPHQVVVDLDYDCTSERVYWSDISGHAIRSATINGTDVTTYFVQDLSSPEGIAIDWSSRNLYYVDSGKNAHIGVASLDGRFRRTLLKEGLTNPRALEIDPVERKLYYSDWNRNNPHIGRVDLDGRNNEVFINTDIHLPNGLAIIQATRELCWVDAGSQRLSCIGLEHRNRRLVYAPLEYPFGLAIRNDERFYWTDWKDHQIHTVSISGQGYASFSPTMGGGGKVYGIISVPKKCTGGTTPCAVNNGGCDYLCLPSARDSVDCVCPDNTVGLDGC</sequence>
<evidence type="ECO:0000256" key="9">
    <source>
        <dbReference type="ARBA" id="ARBA00023180"/>
    </source>
</evidence>
<dbReference type="SMART" id="SM00682">
    <property type="entry name" value="G2F"/>
    <property type="match status" value="1"/>
</dbReference>
<dbReference type="Pfam" id="PF12947">
    <property type="entry name" value="EGF_3"/>
    <property type="match status" value="1"/>
</dbReference>
<dbReference type="PROSITE" id="PS50993">
    <property type="entry name" value="NIDOGEN_G2"/>
    <property type="match status" value="1"/>
</dbReference>
<dbReference type="Pfam" id="PF06119">
    <property type="entry name" value="NIDO"/>
    <property type="match status" value="1"/>
</dbReference>
<feature type="region of interest" description="Disordered" evidence="12">
    <location>
        <begin position="275"/>
        <end position="305"/>
    </location>
</feature>
<dbReference type="SUPFAM" id="SSF63825">
    <property type="entry name" value="YWTD domain"/>
    <property type="match status" value="1"/>
</dbReference>
<keyword evidence="9" id="KW-0325">Glycoprotein</keyword>
<keyword evidence="13" id="KW-0812">Transmembrane</keyword>
<dbReference type="PROSITE" id="PS51120">
    <property type="entry name" value="LDLRB"/>
    <property type="match status" value="3"/>
</dbReference>
<dbReference type="GO" id="GO:0005886">
    <property type="term" value="C:plasma membrane"/>
    <property type="evidence" value="ECO:0007669"/>
    <property type="project" value="TreeGrafter"/>
</dbReference>
<name>A0A7E4W1P9_PANRE</name>
<evidence type="ECO:0000259" key="15">
    <source>
        <dbReference type="PROSITE" id="PS50993"/>
    </source>
</evidence>
<dbReference type="PROSITE" id="PS50026">
    <property type="entry name" value="EGF_3"/>
    <property type="match status" value="5"/>
</dbReference>
<feature type="compositionally biased region" description="Acidic residues" evidence="12">
    <location>
        <begin position="281"/>
        <end position="296"/>
    </location>
</feature>
<keyword evidence="13" id="KW-1133">Transmembrane helix</keyword>
<dbReference type="PROSITE" id="PS01186">
    <property type="entry name" value="EGF_2"/>
    <property type="match status" value="4"/>
</dbReference>
<evidence type="ECO:0000313" key="18">
    <source>
        <dbReference type="WBParaSite" id="Pan_g5050.t1"/>
    </source>
</evidence>
<dbReference type="Gene3D" id="2.40.155.10">
    <property type="entry name" value="Green fluorescent protein"/>
    <property type="match status" value="1"/>
</dbReference>
<keyword evidence="5" id="KW-0732">Signal</keyword>